<organism evidence="2 3">
    <name type="scientific">Pseudarthrobacter siccitolerans</name>
    <dbReference type="NCBI Taxonomy" id="861266"/>
    <lineage>
        <taxon>Bacteria</taxon>
        <taxon>Bacillati</taxon>
        <taxon>Actinomycetota</taxon>
        <taxon>Actinomycetes</taxon>
        <taxon>Micrococcales</taxon>
        <taxon>Micrococcaceae</taxon>
        <taxon>Pseudarthrobacter</taxon>
    </lineage>
</organism>
<dbReference type="SUPFAM" id="SSF55781">
    <property type="entry name" value="GAF domain-like"/>
    <property type="match status" value="1"/>
</dbReference>
<evidence type="ECO:0000259" key="1">
    <source>
        <dbReference type="SMART" id="SM00065"/>
    </source>
</evidence>
<dbReference type="STRING" id="861266.ARTSIC4J27_906"/>
<protein>
    <submittedName>
        <fullName evidence="2">GAF domain protein</fullName>
    </submittedName>
</protein>
<evidence type="ECO:0000313" key="3">
    <source>
        <dbReference type="Proteomes" id="UP000035722"/>
    </source>
</evidence>
<dbReference type="Gene3D" id="3.30.450.40">
    <property type="match status" value="1"/>
</dbReference>
<name>A0A024GYG7_9MICC</name>
<keyword evidence="3" id="KW-1185">Reference proteome</keyword>
<evidence type="ECO:0000313" key="2">
    <source>
        <dbReference type="EMBL" id="CCQ44975.1"/>
    </source>
</evidence>
<dbReference type="InterPro" id="IPR003018">
    <property type="entry name" value="GAF"/>
</dbReference>
<dbReference type="InterPro" id="IPR029016">
    <property type="entry name" value="GAF-like_dom_sf"/>
</dbReference>
<gene>
    <name evidence="2" type="ORF">ARTSIC4J27_906</name>
</gene>
<dbReference type="SMART" id="SM00065">
    <property type="entry name" value="GAF"/>
    <property type="match status" value="1"/>
</dbReference>
<comment type="caution">
    <text evidence="2">The sequence shown here is derived from an EMBL/GenBank/DDBJ whole genome shotgun (WGS) entry which is preliminary data.</text>
</comment>
<dbReference type="PANTHER" id="PTHR43102">
    <property type="entry name" value="SLR1143 PROTEIN"/>
    <property type="match status" value="1"/>
</dbReference>
<dbReference type="EMBL" id="CAQI01000030">
    <property type="protein sequence ID" value="CCQ44975.1"/>
    <property type="molecule type" value="Genomic_DNA"/>
</dbReference>
<dbReference type="Proteomes" id="UP000035722">
    <property type="component" value="Unassembled WGS sequence"/>
</dbReference>
<dbReference type="Pfam" id="PF01590">
    <property type="entry name" value="GAF"/>
    <property type="match status" value="1"/>
</dbReference>
<feature type="domain" description="GAF" evidence="1">
    <location>
        <begin position="134"/>
        <end position="270"/>
    </location>
</feature>
<dbReference type="AlphaFoldDB" id="A0A024GYG7"/>
<dbReference type="PANTHER" id="PTHR43102:SF2">
    <property type="entry name" value="GAF DOMAIN-CONTAINING PROTEIN"/>
    <property type="match status" value="1"/>
</dbReference>
<reference evidence="3" key="1">
    <citation type="journal article" date="2014" name="Genome Announc.">
        <title>Genome Sequence of Arthrobacter siccitolerans 4J27, a Xeroprotectant-Producing Desiccation-Tolerant Microorganism.</title>
        <authorList>
            <person name="Manzanera M."/>
            <person name="Santa-Cruz-Calvo L."/>
            <person name="Vilchez J.I."/>
            <person name="Garcia-Fontana C."/>
            <person name="Silva-Castro G.A."/>
            <person name="Calvo C."/>
            <person name="Gonzalez-Lopez J."/>
        </authorList>
    </citation>
    <scope>NUCLEOTIDE SEQUENCE [LARGE SCALE GENOMIC DNA]</scope>
    <source>
        <strain evidence="3">4J27</strain>
    </source>
</reference>
<accession>A0A024GYG7</accession>
<sequence length="270" mass="29030">MDGVDEETERRRELAAVVLAGLDPTIAWPAYFGRRRCSEFELSAYLYGALALPEADYHISVGPVSEGIDEGSGPLFTTEPSAGSVGHSVDDGRQVANEDGLAALGAAGRSLLSPERAETERLHSLNETGLLGSGAEEVYDQVVVAAKEYFGVSTASMSLIAEDAQFLKSAVGSLREETPREIAFCARTVEANSMLVINDTHADDRFAANPLVVGEPFIRFYAGYPLHGPRGWNIGSLCIIDQEPRAFPDSEQKVLRAMAAVVQNRIDAGR</sequence>
<proteinExistence type="predicted"/>